<evidence type="ECO:0000313" key="1">
    <source>
        <dbReference type="EMBL" id="KAI3910888.1"/>
    </source>
</evidence>
<dbReference type="InterPro" id="IPR024060">
    <property type="entry name" value="Ureidoglycolate_lyase_dom_sf"/>
</dbReference>
<dbReference type="GO" id="GO:0004848">
    <property type="term" value="F:ureidoglycolate hydrolase activity"/>
    <property type="evidence" value="ECO:0007669"/>
    <property type="project" value="InterPro"/>
</dbReference>
<dbReference type="PANTHER" id="PTHR35721:SF1">
    <property type="entry name" value="UREIDOGLYCOLATE HYDROLASE"/>
    <property type="match status" value="1"/>
</dbReference>
<dbReference type="EMBL" id="JAJJMB010010087">
    <property type="protein sequence ID" value="KAI3910888.1"/>
    <property type="molecule type" value="Genomic_DNA"/>
</dbReference>
<proteinExistence type="predicted"/>
<evidence type="ECO:0008006" key="3">
    <source>
        <dbReference type="Google" id="ProtNLM"/>
    </source>
</evidence>
<gene>
    <name evidence="1" type="ORF">MKW98_022575</name>
</gene>
<dbReference type="AlphaFoldDB" id="A0AAD4SJN9"/>
<keyword evidence="2" id="KW-1185">Reference proteome</keyword>
<dbReference type="Proteomes" id="UP001202328">
    <property type="component" value="Unassembled WGS sequence"/>
</dbReference>
<dbReference type="SUPFAM" id="SSF51182">
    <property type="entry name" value="RmlC-like cupins"/>
    <property type="match status" value="1"/>
</dbReference>
<name>A0AAD4SJN9_9MAGN</name>
<dbReference type="PANTHER" id="PTHR35721">
    <property type="entry name" value="UREIDOGLYCOLATE HYDROLASE"/>
    <property type="match status" value="1"/>
</dbReference>
<protein>
    <recommendedName>
        <fullName evidence="3">Ureidoglycolate hydrolase</fullName>
    </recommendedName>
</protein>
<dbReference type="Gene3D" id="2.60.120.480">
    <property type="entry name" value="Ureidoglycolate hydrolase"/>
    <property type="match status" value="1"/>
</dbReference>
<sequence length="182" mass="20223">MALASMLKLPVIDATPTSFANFGQVIEASPDGEGFGPRDAQLDLSRGIPRFYILHLENRPLKFTRITHHANVTQCLGSIGGHNWYLGVAKASIVNPNEDIGKKIVQSKSGHLYVPPHPDDVRVFRISGPKFVKLHIGTWHAGPLFKGDTMDFYNLELTNTNVVDHTTHDFEKEDGVIFSFDD</sequence>
<evidence type="ECO:0000313" key="2">
    <source>
        <dbReference type="Proteomes" id="UP001202328"/>
    </source>
</evidence>
<comment type="caution">
    <text evidence="1">The sequence shown here is derived from an EMBL/GenBank/DDBJ whole genome shotgun (WGS) entry which is preliminary data.</text>
</comment>
<dbReference type="InterPro" id="IPR011051">
    <property type="entry name" value="RmlC_Cupin_sf"/>
</dbReference>
<reference evidence="1" key="1">
    <citation type="submission" date="2022-04" db="EMBL/GenBank/DDBJ databases">
        <title>A functionally conserved STORR gene fusion in Papaver species that diverged 16.8 million years ago.</title>
        <authorList>
            <person name="Catania T."/>
        </authorList>
    </citation>
    <scope>NUCLEOTIDE SEQUENCE</scope>
    <source>
        <strain evidence="1">S-188037</strain>
    </source>
</reference>
<organism evidence="1 2">
    <name type="scientific">Papaver atlanticum</name>
    <dbReference type="NCBI Taxonomy" id="357466"/>
    <lineage>
        <taxon>Eukaryota</taxon>
        <taxon>Viridiplantae</taxon>
        <taxon>Streptophyta</taxon>
        <taxon>Embryophyta</taxon>
        <taxon>Tracheophyta</taxon>
        <taxon>Spermatophyta</taxon>
        <taxon>Magnoliopsida</taxon>
        <taxon>Ranunculales</taxon>
        <taxon>Papaveraceae</taxon>
        <taxon>Papaveroideae</taxon>
        <taxon>Papaver</taxon>
    </lineage>
</organism>
<accession>A0AAD4SJN9</accession>